<dbReference type="Proteomes" id="UP000733744">
    <property type="component" value="Unassembled WGS sequence"/>
</dbReference>
<keyword evidence="2" id="KW-0649">Protein kinase inhibitor</keyword>
<evidence type="ECO:0000313" key="2">
    <source>
        <dbReference type="EMBL" id="TRW93118.1"/>
    </source>
</evidence>
<dbReference type="GO" id="GO:0004860">
    <property type="term" value="F:protein kinase inhibitor activity"/>
    <property type="evidence" value="ECO:0007669"/>
    <property type="project" value="UniProtKB-KW"/>
</dbReference>
<dbReference type="SUPFAM" id="SSF49777">
    <property type="entry name" value="PEBP-like"/>
    <property type="match status" value="1"/>
</dbReference>
<comment type="caution">
    <text evidence="2">The sequence shown here is derived from an EMBL/GenBank/DDBJ whole genome shotgun (WGS) entry which is preliminary data.</text>
</comment>
<accession>A0ABY3C959</accession>
<evidence type="ECO:0000313" key="3">
    <source>
        <dbReference type="Proteomes" id="UP000733744"/>
    </source>
</evidence>
<dbReference type="Gene3D" id="3.90.280.10">
    <property type="entry name" value="PEBP-like"/>
    <property type="match status" value="1"/>
</dbReference>
<dbReference type="RefSeq" id="WP_127027553.1">
    <property type="nucleotide sequence ID" value="NZ_RYFG02000103.1"/>
</dbReference>
<dbReference type="NCBIfam" id="TIGR00481">
    <property type="entry name" value="YbhB/YbcL family Raf kinase inhibitor-like protein"/>
    <property type="match status" value="1"/>
</dbReference>
<proteinExistence type="predicted"/>
<dbReference type="EMBL" id="RYFG02000103">
    <property type="protein sequence ID" value="TRW93118.1"/>
    <property type="molecule type" value="Genomic_DNA"/>
</dbReference>
<organism evidence="2 3">
    <name type="scientific">Candidatus Methylobacter oryzae</name>
    <dbReference type="NCBI Taxonomy" id="2497749"/>
    <lineage>
        <taxon>Bacteria</taxon>
        <taxon>Pseudomonadati</taxon>
        <taxon>Pseudomonadota</taxon>
        <taxon>Gammaproteobacteria</taxon>
        <taxon>Methylococcales</taxon>
        <taxon>Methylococcaceae</taxon>
        <taxon>Methylobacter</taxon>
    </lineage>
</organism>
<gene>
    <name evidence="2" type="ORF">EKO24_013485</name>
</gene>
<dbReference type="InterPro" id="IPR036610">
    <property type="entry name" value="PEBP-like_sf"/>
</dbReference>
<reference evidence="2 3" key="1">
    <citation type="journal article" date="2019" name="Antonie Van Leeuwenhoek">
        <title>Description of 'Ca. Methylobacter oryzae' KRF1, a novel species from the environmentally important Methylobacter clade 2.</title>
        <authorList>
            <person name="Khatri K."/>
            <person name="Mohite J.A."/>
            <person name="Pandit P.S."/>
            <person name="Bahulikar R."/>
            <person name="Rahalkar M.C."/>
        </authorList>
    </citation>
    <scope>NUCLEOTIDE SEQUENCE [LARGE SCALE GENOMIC DNA]</scope>
    <source>
        <strain evidence="2 3">KRF1</strain>
    </source>
</reference>
<dbReference type="InterPro" id="IPR008914">
    <property type="entry name" value="PEBP"/>
</dbReference>
<keyword evidence="3" id="KW-1185">Reference proteome</keyword>
<protein>
    <submittedName>
        <fullName evidence="2">YbhB/YbcL family Raf kinase inhibitor-like protein</fullName>
    </submittedName>
</protein>
<dbReference type="InterPro" id="IPR005247">
    <property type="entry name" value="YbhB_YbcL/LppC-like"/>
</dbReference>
<dbReference type="Pfam" id="PF01161">
    <property type="entry name" value="PBP"/>
    <property type="match status" value="1"/>
</dbReference>
<dbReference type="PANTHER" id="PTHR30289">
    <property type="entry name" value="UNCHARACTERIZED PROTEIN YBCL-RELATED"/>
    <property type="match status" value="1"/>
</dbReference>
<evidence type="ECO:0000256" key="1">
    <source>
        <dbReference type="SAM" id="SignalP"/>
    </source>
</evidence>
<keyword evidence="1" id="KW-0732">Signal</keyword>
<dbReference type="CDD" id="cd00865">
    <property type="entry name" value="PEBP_bact_arch"/>
    <property type="match status" value="1"/>
</dbReference>
<sequence>MSPIKQLAIIPIISSIFFTTAALAEGEQNMTLSLKSADFADQGEMPKTFTCDGNDTSPALSWSGVPQNAKSLVLIVDDPDAPDPAKPKMTWVHWVLYNIPPTATELPRSVAVRDLPAGTLQGKNDWKQTGYRGPCPPTGRHRYFHKLYALNIELPDLHQPKKSELEKAMEGHVIEHAELIGTYQH</sequence>
<name>A0ABY3C959_9GAMM</name>
<feature type="chain" id="PRO_5045227945" evidence="1">
    <location>
        <begin position="25"/>
        <end position="185"/>
    </location>
</feature>
<feature type="signal peptide" evidence="1">
    <location>
        <begin position="1"/>
        <end position="24"/>
    </location>
</feature>
<dbReference type="PANTHER" id="PTHR30289:SF1">
    <property type="entry name" value="PEBP (PHOSPHATIDYLETHANOLAMINE-BINDING PROTEIN) FAMILY PROTEIN"/>
    <property type="match status" value="1"/>
</dbReference>